<keyword evidence="1" id="KW-0963">Cytoplasm</keyword>
<evidence type="ECO:0000256" key="3">
    <source>
        <dbReference type="ARBA" id="ARBA00022829"/>
    </source>
</evidence>
<dbReference type="SUPFAM" id="SSF46785">
    <property type="entry name" value="Winged helix' DNA-binding domain"/>
    <property type="match status" value="2"/>
</dbReference>
<dbReference type="InterPro" id="IPR005234">
    <property type="entry name" value="ScpB_csome_segregation"/>
</dbReference>
<keyword evidence="3" id="KW-0159">Chromosome partition</keyword>
<dbReference type="PANTHER" id="PTHR34298">
    <property type="entry name" value="SEGREGATION AND CONDENSATION PROTEIN B"/>
    <property type="match status" value="1"/>
</dbReference>
<dbReference type="Pfam" id="PF04079">
    <property type="entry name" value="SMC_ScpB"/>
    <property type="match status" value="1"/>
</dbReference>
<dbReference type="GO" id="GO:0051304">
    <property type="term" value="P:chromosome separation"/>
    <property type="evidence" value="ECO:0007669"/>
    <property type="project" value="InterPro"/>
</dbReference>
<dbReference type="Gene3D" id="1.10.10.10">
    <property type="entry name" value="Winged helix-like DNA-binding domain superfamily/Winged helix DNA-binding domain"/>
    <property type="match status" value="2"/>
</dbReference>
<dbReference type="Proteomes" id="UP000182853">
    <property type="component" value="Unassembled WGS sequence"/>
</dbReference>
<sequence length="165" mass="18029">MSAKAVEAALFSAGRPLTPQEVAEATGLSRKAASAALEELVAACRDRGGALEIVQLGPKYALQLQRDAIEYGRRLAPQEIPGHLLRTLALVAHEQPMLQSELKRRMGDRVYEHVGELLELGMLERERSGRSFALSVTEAFDEYFGIIAATQAERRAFLEQALGAP</sequence>
<name>A0A1J5SWQ7_9ARCH</name>
<dbReference type="InterPro" id="IPR036390">
    <property type="entry name" value="WH_DNA-bd_sf"/>
</dbReference>
<dbReference type="EMBL" id="MIYT01000001">
    <property type="protein sequence ID" value="OIR12977.1"/>
    <property type="molecule type" value="Genomic_DNA"/>
</dbReference>
<organism evidence="5 6">
    <name type="scientific">Marine Group III euryarchaeote CG-Bathy2</name>
    <dbReference type="NCBI Taxonomy" id="1889002"/>
    <lineage>
        <taxon>Archaea</taxon>
        <taxon>Methanobacteriati</taxon>
        <taxon>Thermoplasmatota</taxon>
        <taxon>Thermoplasmata</taxon>
        <taxon>Candidatus Thermoprofundales</taxon>
    </lineage>
</organism>
<reference evidence="5 6" key="1">
    <citation type="submission" date="2016-08" db="EMBL/GenBank/DDBJ databases">
        <title>New Insights into Marine Group III Euryarchaeota, from dark to light.</title>
        <authorList>
            <person name="Haro-Moreno J.M."/>
            <person name="Rodriguez-Valera F."/>
            <person name="Lopez-Garcia P."/>
            <person name="Moreira D."/>
            <person name="Martin-Cuadrado A.B."/>
        </authorList>
    </citation>
    <scope>NUCLEOTIDE SEQUENCE [LARGE SCALE GENOMIC DNA]</scope>
    <source>
        <strain evidence="5">CG-Bathy2</strain>
    </source>
</reference>
<evidence type="ECO:0000313" key="6">
    <source>
        <dbReference type="Proteomes" id="UP000182853"/>
    </source>
</evidence>
<evidence type="ECO:0008006" key="7">
    <source>
        <dbReference type="Google" id="ProtNLM"/>
    </source>
</evidence>
<evidence type="ECO:0000313" key="5">
    <source>
        <dbReference type="EMBL" id="OIR12977.1"/>
    </source>
</evidence>
<gene>
    <name evidence="5" type="ORF">BEU05_00150</name>
</gene>
<accession>A0A1J5SWQ7</accession>
<keyword evidence="4" id="KW-0131">Cell cycle</keyword>
<dbReference type="GO" id="GO:0051301">
    <property type="term" value="P:cell division"/>
    <property type="evidence" value="ECO:0007669"/>
    <property type="project" value="UniProtKB-KW"/>
</dbReference>
<dbReference type="PANTHER" id="PTHR34298:SF2">
    <property type="entry name" value="SEGREGATION AND CONDENSATION PROTEIN B"/>
    <property type="match status" value="1"/>
</dbReference>
<proteinExistence type="predicted"/>
<evidence type="ECO:0000256" key="1">
    <source>
        <dbReference type="ARBA" id="ARBA00022490"/>
    </source>
</evidence>
<protein>
    <recommendedName>
        <fullName evidence="7">SMC-Scp complex subunit ScpB</fullName>
    </recommendedName>
</protein>
<evidence type="ECO:0000256" key="2">
    <source>
        <dbReference type="ARBA" id="ARBA00022618"/>
    </source>
</evidence>
<comment type="caution">
    <text evidence="5">The sequence shown here is derived from an EMBL/GenBank/DDBJ whole genome shotgun (WGS) entry which is preliminary data.</text>
</comment>
<dbReference type="AlphaFoldDB" id="A0A1J5SWQ7"/>
<keyword evidence="2" id="KW-0132">Cell division</keyword>
<evidence type="ECO:0000256" key="4">
    <source>
        <dbReference type="ARBA" id="ARBA00023306"/>
    </source>
</evidence>
<dbReference type="InterPro" id="IPR036388">
    <property type="entry name" value="WH-like_DNA-bd_sf"/>
</dbReference>